<feature type="domain" description="Beta-ketoacyl-[acyl-carrier-protein] synthase III C-terminal" evidence="8">
    <location>
        <begin position="357"/>
        <end position="437"/>
    </location>
</feature>
<feature type="domain" description="FAE" evidence="7">
    <location>
        <begin position="52"/>
        <end position="339"/>
    </location>
</feature>
<dbReference type="Gene3D" id="3.40.47.10">
    <property type="match status" value="1"/>
</dbReference>
<dbReference type="CDD" id="cd00831">
    <property type="entry name" value="CHS_like"/>
    <property type="match status" value="1"/>
</dbReference>
<dbReference type="PIRSF" id="PIRSF036417">
    <property type="entry name" value="3-ktacl-CoA_syn"/>
    <property type="match status" value="1"/>
</dbReference>
<dbReference type="Pfam" id="PF08392">
    <property type="entry name" value="FAE1_CUT1_RppA"/>
    <property type="match status" value="1"/>
</dbReference>
<proteinExistence type="inferred from homology"/>
<keyword evidence="3 4" id="KW-0012">Acyltransferase</keyword>
<dbReference type="GO" id="GO:0006633">
    <property type="term" value="P:fatty acid biosynthetic process"/>
    <property type="evidence" value="ECO:0007669"/>
    <property type="project" value="UniProtKB-UniPathway"/>
</dbReference>
<dbReference type="GO" id="GO:0016747">
    <property type="term" value="F:acyltransferase activity, transferring groups other than amino-acyl groups"/>
    <property type="evidence" value="ECO:0007669"/>
    <property type="project" value="InterPro"/>
</dbReference>
<evidence type="ECO:0000256" key="6">
    <source>
        <dbReference type="SAM" id="Phobius"/>
    </source>
</evidence>
<feature type="active site" evidence="5">
    <location>
        <position position="274"/>
    </location>
</feature>
<dbReference type="InterPro" id="IPR012392">
    <property type="entry name" value="3-ktacl-CoA_syn"/>
</dbReference>
<keyword evidence="10" id="KW-1185">Reference proteome</keyword>
<keyword evidence="6" id="KW-1133">Transmembrane helix</keyword>
<evidence type="ECO:0000313" key="10">
    <source>
        <dbReference type="Proteomes" id="UP000636800"/>
    </source>
</evidence>
<dbReference type="GO" id="GO:0016020">
    <property type="term" value="C:membrane"/>
    <property type="evidence" value="ECO:0007669"/>
    <property type="project" value="InterPro"/>
</dbReference>
<evidence type="ECO:0000256" key="5">
    <source>
        <dbReference type="PIRSR" id="PIRSR036417-1"/>
    </source>
</evidence>
<comment type="similarity">
    <text evidence="1 4">Belongs to the thiolase-like superfamily. Chalcone/stilbene synthases family.</text>
</comment>
<dbReference type="AlphaFoldDB" id="A0A835RNG9"/>
<feature type="active site" evidence="5">
    <location>
        <position position="362"/>
    </location>
</feature>
<dbReference type="UniPathway" id="UPA00094"/>
<dbReference type="OrthoDB" id="431212at2759"/>
<comment type="caution">
    <text evidence="9">The sequence shown here is derived from an EMBL/GenBank/DDBJ whole genome shotgun (WGS) entry which is preliminary data.</text>
</comment>
<feature type="active site" evidence="5">
    <location>
        <position position="395"/>
    </location>
</feature>
<protein>
    <recommendedName>
        <fullName evidence="4">3-ketoacyl-CoA synthase</fullName>
        <ecNumber evidence="4">2.3.1.-</ecNumber>
    </recommendedName>
</protein>
<feature type="active site" evidence="5">
    <location>
        <position position="391"/>
    </location>
</feature>
<keyword evidence="2 4" id="KW-0808">Transferase</keyword>
<dbReference type="EMBL" id="JADCNL010000003">
    <property type="protein sequence ID" value="KAG0489192.1"/>
    <property type="molecule type" value="Genomic_DNA"/>
</dbReference>
<evidence type="ECO:0000256" key="2">
    <source>
        <dbReference type="ARBA" id="ARBA00022679"/>
    </source>
</evidence>
<gene>
    <name evidence="9" type="ORF">HPP92_008003</name>
</gene>
<evidence type="ECO:0000256" key="3">
    <source>
        <dbReference type="ARBA" id="ARBA00023315"/>
    </source>
</evidence>
<feature type="active site" evidence="5">
    <location>
        <position position="195"/>
    </location>
</feature>
<organism evidence="9 10">
    <name type="scientific">Vanilla planifolia</name>
    <name type="common">Vanilla</name>
    <dbReference type="NCBI Taxonomy" id="51239"/>
    <lineage>
        <taxon>Eukaryota</taxon>
        <taxon>Viridiplantae</taxon>
        <taxon>Streptophyta</taxon>
        <taxon>Embryophyta</taxon>
        <taxon>Tracheophyta</taxon>
        <taxon>Spermatophyta</taxon>
        <taxon>Magnoliopsida</taxon>
        <taxon>Liliopsida</taxon>
        <taxon>Asparagales</taxon>
        <taxon>Orchidaceae</taxon>
        <taxon>Vanilloideae</taxon>
        <taxon>Vanilleae</taxon>
        <taxon>Vanilla</taxon>
    </lineage>
</organism>
<dbReference type="InterPro" id="IPR013747">
    <property type="entry name" value="ACP_syn_III_C"/>
</dbReference>
<accession>A0A835RNG9</accession>
<feature type="transmembrane region" description="Helical" evidence="6">
    <location>
        <begin position="35"/>
        <end position="54"/>
    </location>
</feature>
<keyword evidence="6" id="KW-0472">Membrane</keyword>
<dbReference type="EC" id="2.3.1.-" evidence="4"/>
<dbReference type="InterPro" id="IPR016039">
    <property type="entry name" value="Thiolase-like"/>
</dbReference>
<dbReference type="Proteomes" id="UP000636800">
    <property type="component" value="Chromosome 3"/>
</dbReference>
<dbReference type="PANTHER" id="PTHR31561">
    <property type="entry name" value="3-KETOACYL-COA SYNTHASE"/>
    <property type="match status" value="1"/>
</dbReference>
<dbReference type="SUPFAM" id="SSF53901">
    <property type="entry name" value="Thiolase-like"/>
    <property type="match status" value="2"/>
</dbReference>
<comment type="pathway">
    <text evidence="4">Lipid metabolism; fatty acid biosynthesis.</text>
</comment>
<dbReference type="Pfam" id="PF08541">
    <property type="entry name" value="ACP_syn_III_C"/>
    <property type="match status" value="1"/>
</dbReference>
<sequence>MVMYPKMFGFDGRFLIPVIVAAVTAAGVHFMKDTVVVLAAMVTMVGCGAAYMLFRPRAVYLLDYACFRPMNSCRVPFASYMEHARLCEFFDERSVEFQMRILERSGLGEETCLPPSNHYLPPQRTMEYGREEAQMILFPLIDEVLARTGIDSKEIDAVVLNCSLFSPTPALVDLVVNRYKMRSNVRAFNLSGMGCSAGICSLDVARNLLQVHPNTYVMVISTEILSPNYYSGSKRSMLLPNCLFRIGAAVELLTNRRSERKRSKYRLVHLVRTHRGSDDRSFFCVNQEEDPDGNVGISLSKDLMSVAGDALRSNITAIGPFVLPATEQLRFLFALFVRRVVSSSYPPYIPNFRAAFEHFCVHAGGRAVIDEFQRSLRLRGVDVEPSRMALHRFGNTSSSSVWYELAYAEAKGRMKRGDRVWMIGFGSGFKCNSAVWRCIRTIHPPVGGPWDNCIHRYPVEVPEIQTIN</sequence>
<keyword evidence="6" id="KW-0812">Transmembrane</keyword>
<evidence type="ECO:0000256" key="1">
    <source>
        <dbReference type="ARBA" id="ARBA00005531"/>
    </source>
</evidence>
<feature type="active site" evidence="5">
    <location>
        <position position="358"/>
    </location>
</feature>
<evidence type="ECO:0000313" key="9">
    <source>
        <dbReference type="EMBL" id="KAG0489192.1"/>
    </source>
</evidence>
<dbReference type="InterPro" id="IPR013601">
    <property type="entry name" value="FAE1_typ3_polyketide_synth"/>
</dbReference>
<reference evidence="9 10" key="1">
    <citation type="journal article" date="2020" name="Nat. Food">
        <title>A phased Vanilla planifolia genome enables genetic improvement of flavour and production.</title>
        <authorList>
            <person name="Hasing T."/>
            <person name="Tang H."/>
            <person name="Brym M."/>
            <person name="Khazi F."/>
            <person name="Huang T."/>
            <person name="Chambers A.H."/>
        </authorList>
    </citation>
    <scope>NUCLEOTIDE SEQUENCE [LARGE SCALE GENOMIC DNA]</scope>
    <source>
        <tissue evidence="9">Leaf</tissue>
    </source>
</reference>
<evidence type="ECO:0000256" key="4">
    <source>
        <dbReference type="PIRNR" id="PIRNR036417"/>
    </source>
</evidence>
<evidence type="ECO:0000259" key="7">
    <source>
        <dbReference type="Pfam" id="PF08392"/>
    </source>
</evidence>
<evidence type="ECO:0000259" key="8">
    <source>
        <dbReference type="Pfam" id="PF08541"/>
    </source>
</evidence>
<name>A0A835RNG9_VANPL</name>